<evidence type="ECO:0000313" key="2">
    <source>
        <dbReference type="Proteomes" id="UP000219669"/>
    </source>
</evidence>
<dbReference type="Proteomes" id="UP000219669">
    <property type="component" value="Unassembled WGS sequence"/>
</dbReference>
<dbReference type="RefSeq" id="WP_097113431.1">
    <property type="nucleotide sequence ID" value="NZ_CP083931.1"/>
</dbReference>
<dbReference type="EMBL" id="OCNF01000002">
    <property type="protein sequence ID" value="SOD65624.1"/>
    <property type="molecule type" value="Genomic_DNA"/>
</dbReference>
<sequence>MLVELSLLPPHIVQQILQIQQGRTVQFTHKGQIVANIVPAQSSYEMLMAMDYPDEVADIEEENFIRQSSLRMNEGMD</sequence>
<dbReference type="AlphaFoldDB" id="A0A286E417"/>
<reference evidence="1 2" key="1">
    <citation type="submission" date="2017-09" db="EMBL/GenBank/DDBJ databases">
        <authorList>
            <person name="Ehlers B."/>
            <person name="Leendertz F.H."/>
        </authorList>
    </citation>
    <scope>NUCLEOTIDE SEQUENCE [LARGE SCALE GENOMIC DNA]</scope>
    <source>
        <strain evidence="1 2">DSM 16848</strain>
    </source>
</reference>
<proteinExistence type="predicted"/>
<gene>
    <name evidence="1" type="ORF">SAMN02746062_00356</name>
</gene>
<organism evidence="1 2">
    <name type="scientific">Alysiella filiformis DSM 16848</name>
    <dbReference type="NCBI Taxonomy" id="1120981"/>
    <lineage>
        <taxon>Bacteria</taxon>
        <taxon>Pseudomonadati</taxon>
        <taxon>Pseudomonadota</taxon>
        <taxon>Betaproteobacteria</taxon>
        <taxon>Neisseriales</taxon>
        <taxon>Neisseriaceae</taxon>
        <taxon>Alysiella</taxon>
    </lineage>
</organism>
<name>A0A286E417_9NEIS</name>
<keyword evidence="2" id="KW-1185">Reference proteome</keyword>
<accession>A0A286E417</accession>
<protein>
    <submittedName>
        <fullName evidence="1">Uncharacterized protein</fullName>
    </submittedName>
</protein>
<evidence type="ECO:0000313" key="1">
    <source>
        <dbReference type="EMBL" id="SOD65624.1"/>
    </source>
</evidence>